<dbReference type="OrthoDB" id="2439588at2759"/>
<gene>
    <name evidence="1" type="ORF">BC936DRAFT_149605</name>
</gene>
<dbReference type="AlphaFoldDB" id="A0A433D0I6"/>
<accession>A0A433D0I6</accession>
<reference evidence="1 2" key="1">
    <citation type="journal article" date="2018" name="New Phytol.">
        <title>Phylogenomics of Endogonaceae and evolution of mycorrhizas within Mucoromycota.</title>
        <authorList>
            <person name="Chang Y."/>
            <person name="Desiro A."/>
            <person name="Na H."/>
            <person name="Sandor L."/>
            <person name="Lipzen A."/>
            <person name="Clum A."/>
            <person name="Barry K."/>
            <person name="Grigoriev I.V."/>
            <person name="Martin F.M."/>
            <person name="Stajich J.E."/>
            <person name="Smith M.E."/>
            <person name="Bonito G."/>
            <person name="Spatafora J.W."/>
        </authorList>
    </citation>
    <scope>NUCLEOTIDE SEQUENCE [LARGE SCALE GENOMIC DNA]</scope>
    <source>
        <strain evidence="1 2">GMNB39</strain>
    </source>
</reference>
<sequence>MMHFVTVERTTPMLIEMKKQFIHPHHGRSQIHEVGVGENTGPNHKDHHNKVITDFVDVIKVARAQHLYLCKKYVEQCGSNPLPSVLSDMLTTIAVPFFQIISMTIRFYILLQVNGDIYAIWQWVCEDLPMRDSDVASIVLLSRRFITHRAMAEFIESDRP</sequence>
<proteinExistence type="predicted"/>
<keyword evidence="2" id="KW-1185">Reference proteome</keyword>
<comment type="caution">
    <text evidence="1">The sequence shown here is derived from an EMBL/GenBank/DDBJ whole genome shotgun (WGS) entry which is preliminary data.</text>
</comment>
<dbReference type="EMBL" id="RBNI01009084">
    <property type="protein sequence ID" value="RUP44338.1"/>
    <property type="molecule type" value="Genomic_DNA"/>
</dbReference>
<protein>
    <submittedName>
        <fullName evidence="1">Uncharacterized protein</fullName>
    </submittedName>
</protein>
<name>A0A433D0I6_9FUNG</name>
<evidence type="ECO:0000313" key="1">
    <source>
        <dbReference type="EMBL" id="RUP44338.1"/>
    </source>
</evidence>
<organism evidence="1 2">
    <name type="scientific">Jimgerdemannia flammicorona</name>
    <dbReference type="NCBI Taxonomy" id="994334"/>
    <lineage>
        <taxon>Eukaryota</taxon>
        <taxon>Fungi</taxon>
        <taxon>Fungi incertae sedis</taxon>
        <taxon>Mucoromycota</taxon>
        <taxon>Mucoromycotina</taxon>
        <taxon>Endogonomycetes</taxon>
        <taxon>Endogonales</taxon>
        <taxon>Endogonaceae</taxon>
        <taxon>Jimgerdemannia</taxon>
    </lineage>
</organism>
<evidence type="ECO:0000313" key="2">
    <source>
        <dbReference type="Proteomes" id="UP000268093"/>
    </source>
</evidence>
<dbReference type="Proteomes" id="UP000268093">
    <property type="component" value="Unassembled WGS sequence"/>
</dbReference>